<evidence type="ECO:0000313" key="3">
    <source>
        <dbReference type="Proteomes" id="UP000597444"/>
    </source>
</evidence>
<protein>
    <submittedName>
        <fullName evidence="2">Uncharacterized protein</fullName>
    </submittedName>
</protein>
<sequence>MYVVNVSTPGFLDFNLIHFENCEEGHKTRKFQKTCLKSLHTYCQTLVGYAILGVRTVERGYAPTDGVSQSREERSLAGSNE</sequence>
<evidence type="ECO:0000313" key="2">
    <source>
        <dbReference type="EMBL" id="GHO94058.1"/>
    </source>
</evidence>
<dbReference type="AlphaFoldDB" id="A0A8J3N371"/>
<dbReference type="Proteomes" id="UP000597444">
    <property type="component" value="Unassembled WGS sequence"/>
</dbReference>
<reference evidence="2" key="1">
    <citation type="submission" date="2020-10" db="EMBL/GenBank/DDBJ databases">
        <title>Taxonomic study of unclassified bacteria belonging to the class Ktedonobacteria.</title>
        <authorList>
            <person name="Yabe S."/>
            <person name="Wang C.M."/>
            <person name="Zheng Y."/>
            <person name="Sakai Y."/>
            <person name="Cavaletti L."/>
            <person name="Monciardini P."/>
            <person name="Donadio S."/>
        </authorList>
    </citation>
    <scope>NUCLEOTIDE SEQUENCE</scope>
    <source>
        <strain evidence="2">ID150040</strain>
    </source>
</reference>
<organism evidence="2 3">
    <name type="scientific">Reticulibacter mediterranei</name>
    <dbReference type="NCBI Taxonomy" id="2778369"/>
    <lineage>
        <taxon>Bacteria</taxon>
        <taxon>Bacillati</taxon>
        <taxon>Chloroflexota</taxon>
        <taxon>Ktedonobacteria</taxon>
        <taxon>Ktedonobacterales</taxon>
        <taxon>Reticulibacteraceae</taxon>
        <taxon>Reticulibacter</taxon>
    </lineage>
</organism>
<proteinExistence type="predicted"/>
<name>A0A8J3N371_9CHLR</name>
<accession>A0A8J3N371</accession>
<feature type="region of interest" description="Disordered" evidence="1">
    <location>
        <begin position="62"/>
        <end position="81"/>
    </location>
</feature>
<gene>
    <name evidence="2" type="ORF">KSF_041060</name>
</gene>
<keyword evidence="3" id="KW-1185">Reference proteome</keyword>
<evidence type="ECO:0000256" key="1">
    <source>
        <dbReference type="SAM" id="MobiDB-lite"/>
    </source>
</evidence>
<comment type="caution">
    <text evidence="2">The sequence shown here is derived from an EMBL/GenBank/DDBJ whole genome shotgun (WGS) entry which is preliminary data.</text>
</comment>
<dbReference type="EMBL" id="BNJK01000001">
    <property type="protein sequence ID" value="GHO94058.1"/>
    <property type="molecule type" value="Genomic_DNA"/>
</dbReference>